<accession>A0A2A2LP62</accession>
<dbReference type="EMBL" id="LIAE01006535">
    <property type="protein sequence ID" value="PAV88024.1"/>
    <property type="molecule type" value="Genomic_DNA"/>
</dbReference>
<feature type="region of interest" description="Disordered" evidence="2">
    <location>
        <begin position="232"/>
        <end position="251"/>
    </location>
</feature>
<feature type="compositionally biased region" description="Basic and acidic residues" evidence="2">
    <location>
        <begin position="376"/>
        <end position="394"/>
    </location>
</feature>
<keyword evidence="5" id="KW-1185">Reference proteome</keyword>
<feature type="compositionally biased region" description="Basic and acidic residues" evidence="2">
    <location>
        <begin position="312"/>
        <end position="325"/>
    </location>
</feature>
<feature type="compositionally biased region" description="Basic residues" evidence="2">
    <location>
        <begin position="395"/>
        <end position="427"/>
    </location>
</feature>
<dbReference type="Pfam" id="PF10193">
    <property type="entry name" value="Telomere_reg-2"/>
    <property type="match status" value="1"/>
</dbReference>
<dbReference type="Proteomes" id="UP000218231">
    <property type="component" value="Unassembled WGS sequence"/>
</dbReference>
<dbReference type="CDD" id="cd12264">
    <property type="entry name" value="RRM_AKAP17A"/>
    <property type="match status" value="1"/>
</dbReference>
<keyword evidence="1" id="KW-0175">Coiled coil</keyword>
<name>A0A2A2LP62_9BILA</name>
<dbReference type="Gene3D" id="1.25.40.720">
    <property type="entry name" value="Telomere length regulation protein 2, C-terminal domain"/>
    <property type="match status" value="1"/>
</dbReference>
<evidence type="ECO:0000313" key="4">
    <source>
        <dbReference type="EMBL" id="PAV88024.1"/>
    </source>
</evidence>
<gene>
    <name evidence="4" type="ORF">WR25_20278</name>
</gene>
<sequence>MKILGNLTMKVPGFSKPLTVKVAGAKSDFPCQHDWDIYYTHNKLDENSPGERPDTIYLEKIPVKWFNDGIVEGPSEVDFKKAMEVYGHIRMIDIPYLDPVRKFMDPKFSGVQAKGFGFGQDVFFEAYVQYAEYKGFATAMDALRNMKWVKKIDGRYFQANVKVAFDTTRHLSNAMILQRDEERRKIITERRSKMEQEQRDKEDEERRHLEAHKRAREEEHRRRERLIEKREKLKREDEESHAAEKDAERQARARRMIESQRLVDYLFKSIQIKEDRRIKMEEAKVKESLRKVEQLEEDQKKEEMLRTMLLKQRELRIRERLKEKMSSAPSNSRSPGPSSSFFEDSPYRSRPRSGSRSTTPSSKRSESKSSSASTFERVREKFSDKKRSGKGKERVKSKKHKKKKHRKHRSRSGSSSRSRHEKKRRRSEKMSFELARRLREASDRAVILTILAEILQTCKIEKNPSEYSAAIEAILQNEDKIGKFLTGSEITSNISPLPLNCTVSCILSMIAAISSTFSSKPTQIGLDWLEQIFKNRLSGVVRDTVDVDPENENLLASFDDLVSVLVSMPDRLHNLQKARISVSIPKLLEIFEDSLKSGMIQCFSKARQTLDLENSRVNLAILQKLVAKGRHLKIQNSVFLQVCLKFLLDQNESDQIWSRISQRIFTDESIGSRMYEALATDVFLYAKGSNDLIRCFGFHILSSGVLRLVAARRLLFHRISPDSIIHNIAEYIGICGDLELYSNTFKDLLRVWASSSFIKRATPDEQKYRTKCCLIFGSKVNKFGLSQLWSEFFNILLPGVTERLNNGDIVTRQSGMFLGEMANSWWAETKKKLEEKENSLKFEFQEGEWYREMKSCIAEPTERPDLAVGDEHLGQREIQEHHLQAAQNNSVNLQKVSLEDLDSDDEFPQYEIPEEERNFQTLKLDETSERKADSPVYLTDAMEQLNEKEKYEIFEAALFSLESLLRRKALGFEHLAENLAKKLVLLENRFNTEKFEEVRLNAIIACLVMKPTVALSLGILLYSNDLAMCHRYLILTAFVQASKELNGESKSGAQINAQKIEEIAQEAVKKLKQEGPTNQRANNFASVAQYFFYPLLETQPGQHLDFYGADTQFLSRILLTASEILQTARFSPSIVKMSSHLSQKIALLRFHEDHCVRLSAMLCYTAICTVLSKEVFISVFGTLCESWLEWLRTVAESAETSQSEKGLAVQLITLIVEKIRNI</sequence>
<dbReference type="PANTHER" id="PTHR12484:SF4">
    <property type="entry name" value="A-KINASE ANCHOR PROTEIN 17A"/>
    <property type="match status" value="1"/>
</dbReference>
<feature type="compositionally biased region" description="Basic and acidic residues" evidence="2">
    <location>
        <begin position="189"/>
        <end position="208"/>
    </location>
</feature>
<dbReference type="InterPro" id="IPR056852">
    <property type="entry name" value="AK17A/B"/>
</dbReference>
<evidence type="ECO:0000256" key="2">
    <source>
        <dbReference type="SAM" id="MobiDB-lite"/>
    </source>
</evidence>
<feature type="coiled-coil region" evidence="1">
    <location>
        <begin position="278"/>
        <end position="305"/>
    </location>
</feature>
<dbReference type="AlphaFoldDB" id="A0A2A2LP62"/>
<evidence type="ECO:0000259" key="3">
    <source>
        <dbReference type="Pfam" id="PF10193"/>
    </source>
</evidence>
<dbReference type="STRING" id="2018661.A0A2A2LP62"/>
<dbReference type="SUPFAM" id="SSF48371">
    <property type="entry name" value="ARM repeat"/>
    <property type="match status" value="1"/>
</dbReference>
<organism evidence="4 5">
    <name type="scientific">Diploscapter pachys</name>
    <dbReference type="NCBI Taxonomy" id="2018661"/>
    <lineage>
        <taxon>Eukaryota</taxon>
        <taxon>Metazoa</taxon>
        <taxon>Ecdysozoa</taxon>
        <taxon>Nematoda</taxon>
        <taxon>Chromadorea</taxon>
        <taxon>Rhabditida</taxon>
        <taxon>Rhabditina</taxon>
        <taxon>Rhabditomorpha</taxon>
        <taxon>Rhabditoidea</taxon>
        <taxon>Rhabditidae</taxon>
        <taxon>Diploscapter</taxon>
    </lineage>
</organism>
<feature type="region of interest" description="Disordered" evidence="2">
    <location>
        <begin position="312"/>
        <end position="431"/>
    </location>
</feature>
<reference evidence="4 5" key="1">
    <citation type="journal article" date="2017" name="Curr. Biol.">
        <title>Genome architecture and evolution of a unichromosomal asexual nematode.</title>
        <authorList>
            <person name="Fradin H."/>
            <person name="Zegar C."/>
            <person name="Gutwein M."/>
            <person name="Lucas J."/>
            <person name="Kovtun M."/>
            <person name="Corcoran D."/>
            <person name="Baugh L.R."/>
            <person name="Kiontke K."/>
            <person name="Gunsalus K."/>
            <person name="Fitch D.H."/>
            <person name="Piano F."/>
        </authorList>
    </citation>
    <scope>NUCLEOTIDE SEQUENCE [LARGE SCALE GENOMIC DNA]</scope>
    <source>
        <strain evidence="4">PF1309</strain>
    </source>
</reference>
<evidence type="ECO:0000256" key="1">
    <source>
        <dbReference type="SAM" id="Coils"/>
    </source>
</evidence>
<dbReference type="InterPro" id="IPR038528">
    <property type="entry name" value="TEL2_C_sf"/>
</dbReference>
<feature type="compositionally biased region" description="Low complexity" evidence="2">
    <location>
        <begin position="326"/>
        <end position="340"/>
    </location>
</feature>
<dbReference type="InterPro" id="IPR019337">
    <property type="entry name" value="Telomere_length_regulation_dom"/>
</dbReference>
<dbReference type="InterPro" id="IPR016024">
    <property type="entry name" value="ARM-type_fold"/>
</dbReference>
<comment type="caution">
    <text evidence="4">The sequence shown here is derived from an EMBL/GenBank/DDBJ whole genome shotgun (WGS) entry which is preliminary data.</text>
</comment>
<dbReference type="OrthoDB" id="10258062at2759"/>
<feature type="domain" description="Telomere length regulation protein conserved" evidence="3">
    <location>
        <begin position="935"/>
        <end position="1041"/>
    </location>
</feature>
<feature type="compositionally biased region" description="Low complexity" evidence="2">
    <location>
        <begin position="352"/>
        <end position="374"/>
    </location>
</feature>
<dbReference type="Pfam" id="PF25015">
    <property type="entry name" value="RBD_AKAP-17A"/>
    <property type="match status" value="1"/>
</dbReference>
<protein>
    <recommendedName>
        <fullName evidence="3">Telomere length regulation protein conserved domain-containing protein</fullName>
    </recommendedName>
</protein>
<dbReference type="PANTHER" id="PTHR12484">
    <property type="entry name" value="B-LYMPHOCYTE ANTIGEN-RELATED"/>
    <property type="match status" value="1"/>
</dbReference>
<evidence type="ECO:0000313" key="5">
    <source>
        <dbReference type="Proteomes" id="UP000218231"/>
    </source>
</evidence>
<proteinExistence type="predicted"/>
<feature type="region of interest" description="Disordered" evidence="2">
    <location>
        <begin position="189"/>
        <end position="222"/>
    </location>
</feature>